<proteinExistence type="predicted"/>
<evidence type="ECO:0000259" key="1">
    <source>
        <dbReference type="PROSITE" id="PS50878"/>
    </source>
</evidence>
<protein>
    <submittedName>
        <fullName evidence="2">Reverse transcriptase domain-containing protein</fullName>
    </submittedName>
</protein>
<dbReference type="EnsemblMetazoa" id="CJA08298.1">
    <property type="protein sequence ID" value="CJA08298.1"/>
    <property type="gene ID" value="WBGene00127502"/>
</dbReference>
<dbReference type="AlphaFoldDB" id="A0A8R1DP49"/>
<dbReference type="SUPFAM" id="SSF56672">
    <property type="entry name" value="DNA/RNA polymerases"/>
    <property type="match status" value="1"/>
</dbReference>
<dbReference type="FunFam" id="3.30.70.270:FF:000026">
    <property type="entry name" value="Transposon Ty3-G Gag-Pol polyprotein"/>
    <property type="match status" value="1"/>
</dbReference>
<dbReference type="Pfam" id="PF00078">
    <property type="entry name" value="RVT_1"/>
    <property type="match status" value="1"/>
</dbReference>
<dbReference type="InterPro" id="IPR041577">
    <property type="entry name" value="RT_RNaseH_2"/>
</dbReference>
<dbReference type="InterPro" id="IPR043502">
    <property type="entry name" value="DNA/RNA_pol_sf"/>
</dbReference>
<organism evidence="2 3">
    <name type="scientific">Caenorhabditis japonica</name>
    <dbReference type="NCBI Taxonomy" id="281687"/>
    <lineage>
        <taxon>Eukaryota</taxon>
        <taxon>Metazoa</taxon>
        <taxon>Ecdysozoa</taxon>
        <taxon>Nematoda</taxon>
        <taxon>Chromadorea</taxon>
        <taxon>Rhabditida</taxon>
        <taxon>Rhabditina</taxon>
        <taxon>Rhabditomorpha</taxon>
        <taxon>Rhabditoidea</taxon>
        <taxon>Rhabditidae</taxon>
        <taxon>Peloderinae</taxon>
        <taxon>Caenorhabditis</taxon>
    </lineage>
</organism>
<dbReference type="PANTHER" id="PTHR33064">
    <property type="entry name" value="POL PROTEIN"/>
    <property type="match status" value="1"/>
</dbReference>
<reference evidence="3" key="1">
    <citation type="submission" date="2010-08" db="EMBL/GenBank/DDBJ databases">
        <authorList>
            <consortium name="Caenorhabditis japonica Sequencing Consortium"/>
            <person name="Wilson R.K."/>
        </authorList>
    </citation>
    <scope>NUCLEOTIDE SEQUENCE [LARGE SCALE GENOMIC DNA]</scope>
    <source>
        <strain evidence="3">DF5081</strain>
    </source>
</reference>
<dbReference type="InterPro" id="IPR000477">
    <property type="entry name" value="RT_dom"/>
</dbReference>
<dbReference type="Proteomes" id="UP000005237">
    <property type="component" value="Unassembled WGS sequence"/>
</dbReference>
<accession>A0A8R1DP49</accession>
<dbReference type="PROSITE" id="PS50878">
    <property type="entry name" value="RT_POL"/>
    <property type="match status" value="1"/>
</dbReference>
<dbReference type="CDD" id="cd01647">
    <property type="entry name" value="RT_LTR"/>
    <property type="match status" value="1"/>
</dbReference>
<evidence type="ECO:0000313" key="3">
    <source>
        <dbReference type="Proteomes" id="UP000005237"/>
    </source>
</evidence>
<dbReference type="PANTHER" id="PTHR33064:SF37">
    <property type="entry name" value="RIBONUCLEASE H"/>
    <property type="match status" value="1"/>
</dbReference>
<dbReference type="Gene3D" id="3.30.70.270">
    <property type="match status" value="2"/>
</dbReference>
<reference evidence="2" key="2">
    <citation type="submission" date="2022-06" db="UniProtKB">
        <authorList>
            <consortium name="EnsemblMetazoa"/>
        </authorList>
    </citation>
    <scope>IDENTIFICATION</scope>
    <source>
        <strain evidence="2">DF5081</strain>
    </source>
</reference>
<sequence length="246" mass="28079">MRIHNENNVYAYTHLPFGLKSAASYFQRALKTVLSGLEKEVLVYIDDVLVHSKTFEEHLCSLRKVLSRFREYNLKASPKKCEFVKQSIVFLGHEINSDNYKPNQANIDSIISMPTPSNINEVRRFVGMTGFFRRFIPNFSEVAEPLTRLTKKTQEFEWTAAQQQAVDTLKHALTSKPILAFPDYDKDFHIFTDASAVAQGAALMQTTQDSEKDYVVIAYTSRTLADTETRWPAVQTELGAIIFALR</sequence>
<name>A0A8R1DP49_CAEJA</name>
<keyword evidence="3" id="KW-1185">Reference proteome</keyword>
<evidence type="ECO:0000313" key="2">
    <source>
        <dbReference type="EnsemblMetazoa" id="CJA08298.1"/>
    </source>
</evidence>
<feature type="domain" description="Reverse transcriptase" evidence="1">
    <location>
        <begin position="1"/>
        <end position="95"/>
    </location>
</feature>
<dbReference type="InterPro" id="IPR043128">
    <property type="entry name" value="Rev_trsase/Diguanyl_cyclase"/>
</dbReference>
<dbReference type="InterPro" id="IPR051320">
    <property type="entry name" value="Viral_Replic_Matur_Polypro"/>
</dbReference>
<dbReference type="FunFam" id="3.30.70.270:FF:000003">
    <property type="entry name" value="Transposon Ty3-G Gag-Pol polyprotein"/>
    <property type="match status" value="1"/>
</dbReference>
<dbReference type="Pfam" id="PF17919">
    <property type="entry name" value="RT_RNaseH_2"/>
    <property type="match status" value="1"/>
</dbReference>